<dbReference type="STRING" id="1314785.A0A165DGL6"/>
<dbReference type="OrthoDB" id="198652at2759"/>
<evidence type="ECO:0008006" key="4">
    <source>
        <dbReference type="Google" id="ProtNLM"/>
    </source>
</evidence>
<dbReference type="EMBL" id="KV427634">
    <property type="protein sequence ID" value="KZT04840.1"/>
    <property type="molecule type" value="Genomic_DNA"/>
</dbReference>
<proteinExistence type="predicted"/>
<dbReference type="InterPro" id="IPR027706">
    <property type="entry name" value="PGP_Pase"/>
</dbReference>
<sequence length="264" mass="29979">MRQAIILGLGLQLSDDAEKDIRQLDFPELYRAGYRGAVFDKDNCLTLPHQDTLVPELKEAWEECKQTFGRDNVLIVSNSAGSRLDGGEIEAESVSYHLNAPVLRHLAYKPSYSCIAAIRAYFSSLPTPVPDEQLIVVGDRLLTDVIMANRMARQRPAQRPPHASKERDTLASEQGVRQAGVSETVMQRVGPLTVWTDGVWERDSPIFRVVERRMLKAVERWWVSGDGIVPGVQNVQRFMRNIPQEVPLKEEALWLRAWNSFRRS</sequence>
<evidence type="ECO:0000313" key="3">
    <source>
        <dbReference type="Proteomes" id="UP000076871"/>
    </source>
</evidence>
<dbReference type="SUPFAM" id="SSF56784">
    <property type="entry name" value="HAD-like"/>
    <property type="match status" value="1"/>
</dbReference>
<dbReference type="RefSeq" id="XP_040762580.1">
    <property type="nucleotide sequence ID" value="XM_040914545.1"/>
</dbReference>
<evidence type="ECO:0000256" key="1">
    <source>
        <dbReference type="SAM" id="MobiDB-lite"/>
    </source>
</evidence>
<dbReference type="Proteomes" id="UP000076871">
    <property type="component" value="Unassembled WGS sequence"/>
</dbReference>
<dbReference type="InParanoid" id="A0A165DGL6"/>
<dbReference type="AlphaFoldDB" id="A0A165DGL6"/>
<keyword evidence="3" id="KW-1185">Reference proteome</keyword>
<name>A0A165DGL6_9APHY</name>
<accession>A0A165DGL6</accession>
<dbReference type="Gene3D" id="3.40.50.1000">
    <property type="entry name" value="HAD superfamily/HAD-like"/>
    <property type="match status" value="1"/>
</dbReference>
<organism evidence="2 3">
    <name type="scientific">Laetiporus sulphureus 93-53</name>
    <dbReference type="NCBI Taxonomy" id="1314785"/>
    <lineage>
        <taxon>Eukaryota</taxon>
        <taxon>Fungi</taxon>
        <taxon>Dikarya</taxon>
        <taxon>Basidiomycota</taxon>
        <taxon>Agaricomycotina</taxon>
        <taxon>Agaricomycetes</taxon>
        <taxon>Polyporales</taxon>
        <taxon>Laetiporus</taxon>
    </lineage>
</organism>
<dbReference type="InterPro" id="IPR036412">
    <property type="entry name" value="HAD-like_sf"/>
</dbReference>
<gene>
    <name evidence="2" type="ORF">LAESUDRAFT_813939</name>
</gene>
<feature type="region of interest" description="Disordered" evidence="1">
    <location>
        <begin position="153"/>
        <end position="177"/>
    </location>
</feature>
<dbReference type="GeneID" id="63831572"/>
<dbReference type="Pfam" id="PF09419">
    <property type="entry name" value="PGP_phosphatase"/>
    <property type="match status" value="1"/>
</dbReference>
<reference evidence="2 3" key="1">
    <citation type="journal article" date="2016" name="Mol. Biol. Evol.">
        <title>Comparative Genomics of Early-Diverging Mushroom-Forming Fungi Provides Insights into the Origins of Lignocellulose Decay Capabilities.</title>
        <authorList>
            <person name="Nagy L.G."/>
            <person name="Riley R."/>
            <person name="Tritt A."/>
            <person name="Adam C."/>
            <person name="Daum C."/>
            <person name="Floudas D."/>
            <person name="Sun H."/>
            <person name="Yadav J.S."/>
            <person name="Pangilinan J."/>
            <person name="Larsson K.H."/>
            <person name="Matsuura K."/>
            <person name="Barry K."/>
            <person name="Labutti K."/>
            <person name="Kuo R."/>
            <person name="Ohm R.A."/>
            <person name="Bhattacharya S.S."/>
            <person name="Shirouzu T."/>
            <person name="Yoshinaga Y."/>
            <person name="Martin F.M."/>
            <person name="Grigoriev I.V."/>
            <person name="Hibbett D.S."/>
        </authorList>
    </citation>
    <scope>NUCLEOTIDE SEQUENCE [LARGE SCALE GENOMIC DNA]</scope>
    <source>
        <strain evidence="2 3">93-53</strain>
    </source>
</reference>
<evidence type="ECO:0000313" key="2">
    <source>
        <dbReference type="EMBL" id="KZT04840.1"/>
    </source>
</evidence>
<dbReference type="InterPro" id="IPR023214">
    <property type="entry name" value="HAD_sf"/>
</dbReference>
<dbReference type="GO" id="GO:0008962">
    <property type="term" value="F:phosphatidylglycerophosphatase activity"/>
    <property type="evidence" value="ECO:0007669"/>
    <property type="project" value="InterPro"/>
</dbReference>
<protein>
    <recommendedName>
        <fullName evidence="4">HAD-superfamily phosphatase</fullName>
    </recommendedName>
</protein>